<dbReference type="RefSeq" id="WP_284333676.1">
    <property type="nucleotide sequence ID" value="NZ_BSOA01000048.1"/>
</dbReference>
<dbReference type="Proteomes" id="UP001156627">
    <property type="component" value="Unassembled WGS sequence"/>
</dbReference>
<protein>
    <recommendedName>
        <fullName evidence="3">Sel1 repeat-containing protein</fullName>
    </recommendedName>
</protein>
<comment type="caution">
    <text evidence="1">The sequence shown here is derived from an EMBL/GenBank/DDBJ whole genome shotgun (WGS) entry which is preliminary data.</text>
</comment>
<evidence type="ECO:0000313" key="1">
    <source>
        <dbReference type="EMBL" id="GLQ90251.1"/>
    </source>
</evidence>
<organism evidence="1 2">
    <name type="scientific">Dyella flagellata</name>
    <dbReference type="NCBI Taxonomy" id="1867833"/>
    <lineage>
        <taxon>Bacteria</taxon>
        <taxon>Pseudomonadati</taxon>
        <taxon>Pseudomonadota</taxon>
        <taxon>Gammaproteobacteria</taxon>
        <taxon>Lysobacterales</taxon>
        <taxon>Rhodanobacteraceae</taxon>
        <taxon>Dyella</taxon>
    </lineage>
</organism>
<proteinExistence type="predicted"/>
<dbReference type="EMBL" id="BSOA01000048">
    <property type="protein sequence ID" value="GLQ90251.1"/>
    <property type="molecule type" value="Genomic_DNA"/>
</dbReference>
<gene>
    <name evidence="1" type="ORF">GCM10007898_38260</name>
</gene>
<keyword evidence="2" id="KW-1185">Reference proteome</keyword>
<name>A0ABQ5XEY8_9GAMM</name>
<dbReference type="SUPFAM" id="SSF81901">
    <property type="entry name" value="HCP-like"/>
    <property type="match status" value="1"/>
</dbReference>
<evidence type="ECO:0008006" key="3">
    <source>
        <dbReference type="Google" id="ProtNLM"/>
    </source>
</evidence>
<reference evidence="2" key="1">
    <citation type="journal article" date="2019" name="Int. J. Syst. Evol. Microbiol.">
        <title>The Global Catalogue of Microorganisms (GCM) 10K type strain sequencing project: providing services to taxonomists for standard genome sequencing and annotation.</title>
        <authorList>
            <consortium name="The Broad Institute Genomics Platform"/>
            <consortium name="The Broad Institute Genome Sequencing Center for Infectious Disease"/>
            <person name="Wu L."/>
            <person name="Ma J."/>
        </authorList>
    </citation>
    <scope>NUCLEOTIDE SEQUENCE [LARGE SCALE GENOMIC DNA]</scope>
    <source>
        <strain evidence="2">NBRC 111981</strain>
    </source>
</reference>
<dbReference type="InterPro" id="IPR011990">
    <property type="entry name" value="TPR-like_helical_dom_sf"/>
</dbReference>
<sequence>MNSSRAKSPQIEKVRTARVMLENACDLFESGERRKSVKLFLKAASMGSLEAQVNLANLYDEGDGVKESFEKARY</sequence>
<dbReference type="Gene3D" id="1.25.40.10">
    <property type="entry name" value="Tetratricopeptide repeat domain"/>
    <property type="match status" value="1"/>
</dbReference>
<evidence type="ECO:0000313" key="2">
    <source>
        <dbReference type="Proteomes" id="UP001156627"/>
    </source>
</evidence>
<accession>A0ABQ5XEY8</accession>